<keyword evidence="1" id="KW-0175">Coiled coil</keyword>
<dbReference type="OMA" id="HKTRSMK"/>
<name>A0A8S1PKL4_PARPR</name>
<sequence length="246" mass="29807">MSIQSKQYLSTSAPHVDTSQLQSVSPKKEYYDATKQLEAVRRRISLLKLENEMREKKLQIQQQKQEQLNKIREDHEQFKEYKQIHKEQVNMQLQNLIHRTRNMKMQQSQDKKLIQQNFRQMKQQEVKNIKEQSQRNEYIIRQKMDEIKQQKAEQKQQVQSQVQVAQQTIQNFRKQKYLRFLQEHQITKSQHSIEADQKLQQIEELKKQEAYLLIKLDETNNQFNKLNQSTMIIKQSQTTPKTASYF</sequence>
<protein>
    <submittedName>
        <fullName evidence="3">Uncharacterized protein</fullName>
    </submittedName>
</protein>
<evidence type="ECO:0000256" key="1">
    <source>
        <dbReference type="SAM" id="Coils"/>
    </source>
</evidence>
<comment type="caution">
    <text evidence="3">The sequence shown here is derived from an EMBL/GenBank/DDBJ whole genome shotgun (WGS) entry which is preliminary data.</text>
</comment>
<feature type="compositionally biased region" description="Polar residues" evidence="2">
    <location>
        <begin position="1"/>
        <end position="25"/>
    </location>
</feature>
<organism evidence="3 4">
    <name type="scientific">Paramecium primaurelia</name>
    <dbReference type="NCBI Taxonomy" id="5886"/>
    <lineage>
        <taxon>Eukaryota</taxon>
        <taxon>Sar</taxon>
        <taxon>Alveolata</taxon>
        <taxon>Ciliophora</taxon>
        <taxon>Intramacronucleata</taxon>
        <taxon>Oligohymenophorea</taxon>
        <taxon>Peniculida</taxon>
        <taxon>Parameciidae</taxon>
        <taxon>Paramecium</taxon>
    </lineage>
</organism>
<reference evidence="3" key="1">
    <citation type="submission" date="2021-01" db="EMBL/GenBank/DDBJ databases">
        <authorList>
            <consortium name="Genoscope - CEA"/>
            <person name="William W."/>
        </authorList>
    </citation>
    <scope>NUCLEOTIDE SEQUENCE</scope>
</reference>
<accession>A0A8S1PKL4</accession>
<proteinExistence type="predicted"/>
<evidence type="ECO:0000313" key="3">
    <source>
        <dbReference type="EMBL" id="CAD8103777.1"/>
    </source>
</evidence>
<dbReference type="EMBL" id="CAJJDM010000125">
    <property type="protein sequence ID" value="CAD8103777.1"/>
    <property type="molecule type" value="Genomic_DNA"/>
</dbReference>
<gene>
    <name evidence="3" type="ORF">PPRIM_AZ9-3.1.T1220028</name>
</gene>
<dbReference type="Proteomes" id="UP000688137">
    <property type="component" value="Unassembled WGS sequence"/>
</dbReference>
<evidence type="ECO:0000313" key="4">
    <source>
        <dbReference type="Proteomes" id="UP000688137"/>
    </source>
</evidence>
<feature type="coiled-coil region" evidence="1">
    <location>
        <begin position="144"/>
        <end position="222"/>
    </location>
</feature>
<dbReference type="AlphaFoldDB" id="A0A8S1PKL4"/>
<feature type="region of interest" description="Disordered" evidence="2">
    <location>
        <begin position="1"/>
        <end position="27"/>
    </location>
</feature>
<keyword evidence="4" id="KW-1185">Reference proteome</keyword>
<evidence type="ECO:0000256" key="2">
    <source>
        <dbReference type="SAM" id="MobiDB-lite"/>
    </source>
</evidence>